<protein>
    <submittedName>
        <fullName evidence="2">Uncharacterized protein</fullName>
    </submittedName>
</protein>
<gene>
    <name evidence="2" type="ORF">R28058_11071</name>
</gene>
<keyword evidence="1" id="KW-1133">Transmembrane helix</keyword>
<dbReference type="RefSeq" id="WP_055341727.1">
    <property type="nucleotide sequence ID" value="NZ_CDNI01000003.1"/>
</dbReference>
<evidence type="ECO:0000313" key="3">
    <source>
        <dbReference type="Proteomes" id="UP000049127"/>
    </source>
</evidence>
<proteinExistence type="predicted"/>
<accession>A0A0C7G4P6</accession>
<dbReference type="EMBL" id="CEKZ01000003">
    <property type="protein sequence ID" value="CEQ03374.1"/>
    <property type="molecule type" value="Genomic_DNA"/>
</dbReference>
<sequence>MDSKPLIGVSYELFFQIFNTILILSILVFIIYIIFTFCKKLTSKNKYENKIKELENKVNNLENKINDKL</sequence>
<dbReference type="Proteomes" id="UP000049127">
    <property type="component" value="Unassembled WGS sequence"/>
</dbReference>
<dbReference type="AlphaFoldDB" id="A0A0C7G4P6"/>
<feature type="transmembrane region" description="Helical" evidence="1">
    <location>
        <begin position="13"/>
        <end position="38"/>
    </location>
</feature>
<name>A0A0C7G4P6_PARSO</name>
<evidence type="ECO:0000256" key="1">
    <source>
        <dbReference type="SAM" id="Phobius"/>
    </source>
</evidence>
<organism evidence="2 3">
    <name type="scientific">Paraclostridium sordellii</name>
    <name type="common">Clostridium sordellii</name>
    <dbReference type="NCBI Taxonomy" id="1505"/>
    <lineage>
        <taxon>Bacteria</taxon>
        <taxon>Bacillati</taxon>
        <taxon>Bacillota</taxon>
        <taxon>Clostridia</taxon>
        <taxon>Peptostreptococcales</taxon>
        <taxon>Peptostreptococcaceae</taxon>
        <taxon>Paraclostridium</taxon>
    </lineage>
</organism>
<keyword evidence="1" id="KW-0472">Membrane</keyword>
<evidence type="ECO:0000313" key="2">
    <source>
        <dbReference type="EMBL" id="CEQ03374.1"/>
    </source>
</evidence>
<keyword evidence="1" id="KW-0812">Transmembrane</keyword>
<reference evidence="3" key="1">
    <citation type="submission" date="2015-01" db="EMBL/GenBank/DDBJ databases">
        <authorList>
            <person name="Aslett M.A."/>
            <person name="De Silva N."/>
        </authorList>
    </citation>
    <scope>NUCLEOTIDE SEQUENCE [LARGE SCALE GENOMIC DNA]</scope>
    <source>
        <strain evidence="3">R28058</strain>
    </source>
</reference>